<keyword evidence="15" id="KW-1185">Reference proteome</keyword>
<evidence type="ECO:0000256" key="7">
    <source>
        <dbReference type="ARBA" id="ARBA00022798"/>
    </source>
</evidence>
<feature type="domain" description="O-acyltransferase WSD1-like N-terminal" evidence="12">
    <location>
        <begin position="55"/>
        <end position="187"/>
    </location>
</feature>
<dbReference type="InterPro" id="IPR023213">
    <property type="entry name" value="CAT-like_dom_sf"/>
</dbReference>
<comment type="similarity">
    <text evidence="3">Belongs to the long-chain O-acyltransferase family.</text>
</comment>
<evidence type="ECO:0000256" key="3">
    <source>
        <dbReference type="ARBA" id="ARBA00009587"/>
    </source>
</evidence>
<name>A0ABU7JTV8_9NOCA</name>
<dbReference type="SUPFAM" id="SSF52777">
    <property type="entry name" value="CoA-dependent acyltransferases"/>
    <property type="match status" value="1"/>
</dbReference>
<evidence type="ECO:0000256" key="6">
    <source>
        <dbReference type="ARBA" id="ARBA00022679"/>
    </source>
</evidence>
<proteinExistence type="inferred from homology"/>
<comment type="catalytic activity">
    <reaction evidence="10">
        <text>an acyl-CoA + a 1,2-diacyl-sn-glycerol = a triacyl-sn-glycerol + CoA</text>
        <dbReference type="Rhea" id="RHEA:10868"/>
        <dbReference type="ChEBI" id="CHEBI:17815"/>
        <dbReference type="ChEBI" id="CHEBI:57287"/>
        <dbReference type="ChEBI" id="CHEBI:58342"/>
        <dbReference type="ChEBI" id="CHEBI:64615"/>
        <dbReference type="EC" id="2.3.1.20"/>
    </reaction>
</comment>
<dbReference type="PANTHER" id="PTHR31650">
    <property type="entry name" value="O-ACYLTRANSFERASE (WSD1-LIKE) FAMILY PROTEIN"/>
    <property type="match status" value="1"/>
</dbReference>
<evidence type="ECO:0000256" key="2">
    <source>
        <dbReference type="ARBA" id="ARBA00005189"/>
    </source>
</evidence>
<gene>
    <name evidence="14" type="ORF">Q8814_15270</name>
</gene>
<reference evidence="14 15" key="1">
    <citation type="submission" date="2023-08" db="EMBL/GenBank/DDBJ databases">
        <authorList>
            <person name="Girao M."/>
            <person name="Carvalho M.F."/>
        </authorList>
    </citation>
    <scope>NUCLEOTIDE SEQUENCE [LARGE SCALE GENOMIC DNA]</scope>
    <source>
        <strain evidence="14 15">CC-R104</strain>
    </source>
</reference>
<sequence>MGDIHGLFVATAMTIPSDVPISAEDTAILGINITGQPYVVTIAAMLSPGGFVDVDGRPDVERIRDFLEPRVAREAELQQRPERRDGRWWWVHVPVVMSAHITVESVSGDDGFETLCGRKVMEALPPDRPLWHIALVPGARPGRCGIVVRLHHAVVDGARASALLERLFDPVESPDTAEPPEAGAPRVTAARDGPSFGARLRHGLRMFLRRPVRSRVLLGPVSAARDVGATSVDLARLDAGARARGATVNDAYLFAVGQGLRTVLTDAGESIPDGITVSVPVRIASRDGTHNAVGVMLVTVPLAECEGALGIIAQRTSEAKPLARAAGSSVGSPRFTRLFNLFTRHQRVIATVASNVRGPRHVLALDGAPLTEMWALGPLAGNLRVGFTAASYAGRLSVGIECDAGHLTSASRIATSVGRALQSIADH</sequence>
<evidence type="ECO:0000313" key="15">
    <source>
        <dbReference type="Proteomes" id="UP001331936"/>
    </source>
</evidence>
<evidence type="ECO:0000259" key="13">
    <source>
        <dbReference type="Pfam" id="PF06974"/>
    </source>
</evidence>
<keyword evidence="5" id="KW-0444">Lipid biosynthesis</keyword>
<evidence type="ECO:0000256" key="11">
    <source>
        <dbReference type="SAM" id="MobiDB-lite"/>
    </source>
</evidence>
<evidence type="ECO:0000256" key="5">
    <source>
        <dbReference type="ARBA" id="ARBA00022516"/>
    </source>
</evidence>
<dbReference type="RefSeq" id="WP_330152867.1">
    <property type="nucleotide sequence ID" value="NZ_JAUZMZ010000084.1"/>
</dbReference>
<dbReference type="Gene3D" id="3.30.559.10">
    <property type="entry name" value="Chloramphenicol acetyltransferase-like domain"/>
    <property type="match status" value="1"/>
</dbReference>
<keyword evidence="9" id="KW-0012">Acyltransferase</keyword>
<dbReference type="Pfam" id="PF03007">
    <property type="entry name" value="WS_DGAT_cat"/>
    <property type="match status" value="1"/>
</dbReference>
<dbReference type="EMBL" id="JAUZMZ010000084">
    <property type="protein sequence ID" value="MEE2033461.1"/>
    <property type="molecule type" value="Genomic_DNA"/>
</dbReference>
<protein>
    <recommendedName>
        <fullName evidence="4">diacylglycerol O-acyltransferase</fullName>
        <ecNumber evidence="4">2.3.1.20</ecNumber>
    </recommendedName>
</protein>
<comment type="caution">
    <text evidence="14">The sequence shown here is derived from an EMBL/GenBank/DDBJ whole genome shotgun (WGS) entry which is preliminary data.</text>
</comment>
<evidence type="ECO:0000259" key="12">
    <source>
        <dbReference type="Pfam" id="PF03007"/>
    </source>
</evidence>
<organism evidence="14 15">
    <name type="scientific">Rhodococcus chondri</name>
    <dbReference type="NCBI Taxonomy" id="3065941"/>
    <lineage>
        <taxon>Bacteria</taxon>
        <taxon>Bacillati</taxon>
        <taxon>Actinomycetota</taxon>
        <taxon>Actinomycetes</taxon>
        <taxon>Mycobacteriales</taxon>
        <taxon>Nocardiaceae</taxon>
        <taxon>Rhodococcus</taxon>
    </lineage>
</organism>
<evidence type="ECO:0000256" key="1">
    <source>
        <dbReference type="ARBA" id="ARBA00004771"/>
    </source>
</evidence>
<evidence type="ECO:0000313" key="14">
    <source>
        <dbReference type="EMBL" id="MEE2033461.1"/>
    </source>
</evidence>
<keyword evidence="6" id="KW-0808">Transferase</keyword>
<evidence type="ECO:0000256" key="8">
    <source>
        <dbReference type="ARBA" id="ARBA00023098"/>
    </source>
</evidence>
<dbReference type="Proteomes" id="UP001331936">
    <property type="component" value="Unassembled WGS sequence"/>
</dbReference>
<dbReference type="Pfam" id="PF06974">
    <property type="entry name" value="WS_DGAT_C"/>
    <property type="match status" value="1"/>
</dbReference>
<comment type="pathway">
    <text evidence="1">Glycerolipid metabolism; triacylglycerol biosynthesis.</text>
</comment>
<evidence type="ECO:0000256" key="4">
    <source>
        <dbReference type="ARBA" id="ARBA00013244"/>
    </source>
</evidence>
<keyword evidence="7" id="KW-0319">Glycerol metabolism</keyword>
<dbReference type="PANTHER" id="PTHR31650:SF1">
    <property type="entry name" value="WAX ESTER SYNTHASE_DIACYLGLYCEROL ACYLTRANSFERASE 4-RELATED"/>
    <property type="match status" value="1"/>
</dbReference>
<comment type="pathway">
    <text evidence="2">Lipid metabolism.</text>
</comment>
<feature type="region of interest" description="Disordered" evidence="11">
    <location>
        <begin position="171"/>
        <end position="192"/>
    </location>
</feature>
<evidence type="ECO:0000256" key="9">
    <source>
        <dbReference type="ARBA" id="ARBA00023315"/>
    </source>
</evidence>
<dbReference type="EC" id="2.3.1.20" evidence="4"/>
<accession>A0ABU7JTV8</accession>
<dbReference type="InterPro" id="IPR009721">
    <property type="entry name" value="O-acyltransferase_WSD1_C"/>
</dbReference>
<evidence type="ECO:0000256" key="10">
    <source>
        <dbReference type="ARBA" id="ARBA00048109"/>
    </source>
</evidence>
<dbReference type="InterPro" id="IPR045034">
    <property type="entry name" value="O-acyltransferase_WSD1-like"/>
</dbReference>
<keyword evidence="8" id="KW-0443">Lipid metabolism</keyword>
<feature type="domain" description="O-acyltransferase WSD1 C-terminal" evidence="13">
    <location>
        <begin position="340"/>
        <end position="424"/>
    </location>
</feature>
<dbReference type="InterPro" id="IPR004255">
    <property type="entry name" value="O-acyltransferase_WSD1_N"/>
</dbReference>